<dbReference type="Proteomes" id="UP001067231">
    <property type="component" value="Unassembled WGS sequence"/>
</dbReference>
<evidence type="ECO:0000313" key="1">
    <source>
        <dbReference type="EMBL" id="KAJ1607481.1"/>
    </source>
</evidence>
<dbReference type="OrthoDB" id="340398at2759"/>
<sequence>MQNFSEVYSFSSTQQSADWGVPDGTIEEILNIISVLSKLSKSQLFSYSWYCYNHLIISIDCFVKSNEQKVEDYSGISAKIINESKAGKSLIKLFVELDRLSEKVQHLRFQDARQSHWDSKKFSKHLHWLGEIADSKSQTKDLIKTSSIACLSWSERLLNRMEKSIMVVPDVNQCVGHAFAFAFLQQVIVVPSAKYESKLRRLLDRIKNTYTVDTKYGQTVGHKFQISQKSSDNKEKLNSLKAIRELLPSIGKYIIKLTRLQRMGTVWCNSILSISVGNTRKFLNGLIPLIQNLISSLSNKLFILGQFAGINEGKITLTLFGKYMKGKIKHTNFLNVFGDLYELLNASWRTVVITSILVPSSKTELTNIVEHKYGTTIEALRRDILSRKSESHVFEWPPNLDQETSKYVNGERSSLLISLFDTLDEYWSACATLHPILHKLCTISSKIRTILMLLDLPIVGPIKWERFTPEIGLPEADHSILSFANATKAITDGTLGYPSNRSIEWDFVNYQQSKLCGVDAASSLISGDICKIVEKISIESSDKHDTIIQSNIPLCGICALPVSTESTVNTHYIDLYEFRYASKSTLIRGRWYHRTCLELLNSESERESHSLFVLPKINIPLII</sequence>
<dbReference type="EMBL" id="JAPCXC010000058">
    <property type="protein sequence ID" value="KAJ1607481.1"/>
    <property type="molecule type" value="Genomic_DNA"/>
</dbReference>
<protein>
    <submittedName>
        <fullName evidence="1">Uncharacterized protein</fullName>
    </submittedName>
</protein>
<gene>
    <name evidence="1" type="ORF">OJ253_2367</name>
</gene>
<accession>A0A9D5HWS8</accession>
<reference evidence="1" key="1">
    <citation type="submission" date="2022-10" db="EMBL/GenBank/DDBJ databases">
        <title>Adaptive evolution leads to modifications in subtelomeric GC content in a zoonotic Cryptosporidium species.</title>
        <authorList>
            <person name="Li J."/>
            <person name="Feng Y."/>
            <person name="Xiao L."/>
        </authorList>
    </citation>
    <scope>NUCLEOTIDE SEQUENCE</scope>
    <source>
        <strain evidence="1">33844</strain>
    </source>
</reference>
<dbReference type="AlphaFoldDB" id="A0A9D5HWS8"/>
<comment type="caution">
    <text evidence="1">The sequence shown here is derived from an EMBL/GenBank/DDBJ whole genome shotgun (WGS) entry which is preliminary data.</text>
</comment>
<organism evidence="1">
    <name type="scientific">Cryptosporidium canis</name>
    <dbReference type="NCBI Taxonomy" id="195482"/>
    <lineage>
        <taxon>Eukaryota</taxon>
        <taxon>Sar</taxon>
        <taxon>Alveolata</taxon>
        <taxon>Apicomplexa</taxon>
        <taxon>Conoidasida</taxon>
        <taxon>Coccidia</taxon>
        <taxon>Eucoccidiorida</taxon>
        <taxon>Eimeriorina</taxon>
        <taxon>Cryptosporidiidae</taxon>
        <taxon>Cryptosporidium</taxon>
    </lineage>
</organism>
<name>A0A9D5HWS8_9CRYT</name>
<proteinExistence type="predicted"/>